<dbReference type="EMBL" id="JAYMFF010000014">
    <property type="protein sequence ID" value="MEC4176354.1"/>
    <property type="molecule type" value="Genomic_DNA"/>
</dbReference>
<reference evidence="2 3" key="1">
    <citation type="submission" date="2024-01" db="EMBL/GenBank/DDBJ databases">
        <title>novel species in genus Adlercreutzia.</title>
        <authorList>
            <person name="Liu X."/>
        </authorList>
    </citation>
    <scope>NUCLEOTIDE SEQUENCE [LARGE SCALE GENOMIC DNA]</scope>
    <source>
        <strain evidence="2 3">R7</strain>
    </source>
</reference>
<gene>
    <name evidence="2" type="ORF">VIN30_07810</name>
</gene>
<sequence length="287" mass="31461">MTDIAALRRESIDLEALLLSREYLYMLFHKLLGGTPDEAVIALVLSKATRDVVEEFAGEDPSMRGLGRFLQDLGECVDRGVLLDQARDEYTRLFIGPGELPCQPIESPYLTHDMAIFQENTLAVRALYRDRGLALARLMRIPDDHVATMCGFMAREAASSVAELCDGRLQALADSLRRQEAFVRDHMLTWLDDFARCARRSKTAVLYPQMIEALAAFVRNDAVLLSESAFWAEGAVAASGGVIADGLGALPGSPETAVFAEVSEALDALKRVRPFGIEDHELVSASA</sequence>
<dbReference type="Pfam" id="PF02613">
    <property type="entry name" value="Nitrate_red_del"/>
    <property type="match status" value="1"/>
</dbReference>
<organism evidence="2 3">
    <name type="scientific">Adlercreutzia wanghongyangiae</name>
    <dbReference type="NCBI Taxonomy" id="3111451"/>
    <lineage>
        <taxon>Bacteria</taxon>
        <taxon>Bacillati</taxon>
        <taxon>Actinomycetota</taxon>
        <taxon>Coriobacteriia</taxon>
        <taxon>Eggerthellales</taxon>
        <taxon>Eggerthellaceae</taxon>
        <taxon>Adlercreutzia</taxon>
    </lineage>
</organism>
<evidence type="ECO:0000313" key="2">
    <source>
        <dbReference type="EMBL" id="MEC4176354.1"/>
    </source>
</evidence>
<evidence type="ECO:0000256" key="1">
    <source>
        <dbReference type="ARBA" id="ARBA00023186"/>
    </source>
</evidence>
<dbReference type="SUPFAM" id="SSF89155">
    <property type="entry name" value="TorD-like"/>
    <property type="match status" value="1"/>
</dbReference>
<dbReference type="PANTHER" id="PTHR34227">
    <property type="entry name" value="CHAPERONE PROTEIN YCDY"/>
    <property type="match status" value="1"/>
</dbReference>
<comment type="caution">
    <text evidence="2">The sequence shown here is derived from an EMBL/GenBank/DDBJ whole genome shotgun (WGS) entry which is preliminary data.</text>
</comment>
<name>A0ABU6IIQ6_9ACTN</name>
<accession>A0ABU6IIQ6</accession>
<keyword evidence="3" id="KW-1185">Reference proteome</keyword>
<keyword evidence="1" id="KW-0143">Chaperone</keyword>
<dbReference type="InterPro" id="IPR050289">
    <property type="entry name" value="TorD/DmsD_chaperones"/>
</dbReference>
<dbReference type="Proteomes" id="UP001349994">
    <property type="component" value="Unassembled WGS sequence"/>
</dbReference>
<dbReference type="InterPro" id="IPR036411">
    <property type="entry name" value="TorD-like_sf"/>
</dbReference>
<dbReference type="PANTHER" id="PTHR34227:SF1">
    <property type="entry name" value="DIMETHYL SULFOXIDE REDUCTASE CHAPERONE-RELATED"/>
    <property type="match status" value="1"/>
</dbReference>
<dbReference type="InterPro" id="IPR020945">
    <property type="entry name" value="DMSO/NO3_reduct_chaperone"/>
</dbReference>
<dbReference type="Gene3D" id="1.10.3480.10">
    <property type="entry name" value="TorD-like"/>
    <property type="match status" value="1"/>
</dbReference>
<dbReference type="RefSeq" id="WP_338210621.1">
    <property type="nucleotide sequence ID" value="NZ_JAYMFF010000014.1"/>
</dbReference>
<protein>
    <submittedName>
        <fullName evidence="2">Molecular chaperone TorD family protein</fullName>
    </submittedName>
</protein>
<proteinExistence type="predicted"/>
<evidence type="ECO:0000313" key="3">
    <source>
        <dbReference type="Proteomes" id="UP001349994"/>
    </source>
</evidence>